<sequence length="139" mass="15576">EKREIELKRDARLETSSKNKGLSIECIARLRKRLAFGLEVSQMKKANLEEMRGMEVEREVLLNIKILKTDHNNNSVNNIKTARPSRPLKIRRNTDDLNSTCKVLGLTEYNGSVILGTGLNHSCSDTAAGGPRKVPIAFM</sequence>
<name>A0A9Q0D3N3_9TELE</name>
<feature type="non-terminal residue" evidence="1">
    <location>
        <position position="1"/>
    </location>
</feature>
<proteinExistence type="predicted"/>
<evidence type="ECO:0000313" key="3">
    <source>
        <dbReference type="Proteomes" id="UP001148018"/>
    </source>
</evidence>
<dbReference type="EMBL" id="JANIIK010003409">
    <property type="protein sequence ID" value="KAJ3581194.1"/>
    <property type="molecule type" value="Genomic_DNA"/>
</dbReference>
<dbReference type="Proteomes" id="UP001148018">
    <property type="component" value="Unassembled WGS sequence"/>
</dbReference>
<dbReference type="EMBL" id="JANIIK010004252">
    <property type="protein sequence ID" value="KAJ3580987.1"/>
    <property type="molecule type" value="Genomic_DNA"/>
</dbReference>
<gene>
    <name evidence="2" type="ORF">NHX12_016933</name>
    <name evidence="1" type="ORF">NHX12_017207</name>
</gene>
<reference evidence="1" key="1">
    <citation type="submission" date="2022-07" db="EMBL/GenBank/DDBJ databases">
        <title>Chromosome-level genome of Muraenolepis orangiensis.</title>
        <authorList>
            <person name="Kim J."/>
        </authorList>
    </citation>
    <scope>NUCLEOTIDE SEQUENCE</scope>
    <source>
        <strain evidence="1">KU_S4_2022</strain>
        <tissue evidence="1">Muscle</tissue>
    </source>
</reference>
<organism evidence="1 3">
    <name type="scientific">Muraenolepis orangiensis</name>
    <name type="common">Patagonian moray cod</name>
    <dbReference type="NCBI Taxonomy" id="630683"/>
    <lineage>
        <taxon>Eukaryota</taxon>
        <taxon>Metazoa</taxon>
        <taxon>Chordata</taxon>
        <taxon>Craniata</taxon>
        <taxon>Vertebrata</taxon>
        <taxon>Euteleostomi</taxon>
        <taxon>Actinopterygii</taxon>
        <taxon>Neopterygii</taxon>
        <taxon>Teleostei</taxon>
        <taxon>Neoteleostei</taxon>
        <taxon>Acanthomorphata</taxon>
        <taxon>Zeiogadaria</taxon>
        <taxon>Gadariae</taxon>
        <taxon>Gadiformes</taxon>
        <taxon>Muraenolepidoidei</taxon>
        <taxon>Muraenolepididae</taxon>
        <taxon>Muraenolepis</taxon>
    </lineage>
</organism>
<dbReference type="AlphaFoldDB" id="A0A9Q0D3N3"/>
<accession>A0A9Q0D3N3</accession>
<evidence type="ECO:0000313" key="1">
    <source>
        <dbReference type="EMBL" id="KAJ3580987.1"/>
    </source>
</evidence>
<comment type="caution">
    <text evidence="1">The sequence shown here is derived from an EMBL/GenBank/DDBJ whole genome shotgun (WGS) entry which is preliminary data.</text>
</comment>
<keyword evidence="3" id="KW-1185">Reference proteome</keyword>
<protein>
    <submittedName>
        <fullName evidence="1">Uncharacterized protein</fullName>
    </submittedName>
</protein>
<evidence type="ECO:0000313" key="2">
    <source>
        <dbReference type="EMBL" id="KAJ3581194.1"/>
    </source>
</evidence>